<dbReference type="Gene3D" id="1.20.120.1630">
    <property type="match status" value="1"/>
</dbReference>
<keyword evidence="4 5" id="KW-0472">Membrane</keyword>
<protein>
    <submittedName>
        <fullName evidence="6">Uncharacterized protein YpbQ, isoprenylcysteine carboxyl methyltransferase (ICMT) family</fullName>
    </submittedName>
</protein>
<reference evidence="6 7" key="1">
    <citation type="submission" date="2016-10" db="EMBL/GenBank/DDBJ databases">
        <authorList>
            <person name="de Groot N.N."/>
        </authorList>
    </citation>
    <scope>NUCLEOTIDE SEQUENCE [LARGE SCALE GENOMIC DNA]</scope>
    <source>
        <strain evidence="6 7">Sb09</strain>
    </source>
</reference>
<dbReference type="GO" id="GO:0032259">
    <property type="term" value="P:methylation"/>
    <property type="evidence" value="ECO:0007669"/>
    <property type="project" value="UniProtKB-KW"/>
</dbReference>
<feature type="transmembrane region" description="Helical" evidence="5">
    <location>
        <begin position="130"/>
        <end position="156"/>
    </location>
</feature>
<evidence type="ECO:0000313" key="6">
    <source>
        <dbReference type="EMBL" id="SDL61179.1"/>
    </source>
</evidence>
<dbReference type="InterPro" id="IPR052527">
    <property type="entry name" value="Metal_cation-efflux_comp"/>
</dbReference>
<accession>A0A1G9LGS3</accession>
<dbReference type="EMBL" id="FNGX01000003">
    <property type="protein sequence ID" value="SDL61179.1"/>
    <property type="molecule type" value="Genomic_DNA"/>
</dbReference>
<dbReference type="Pfam" id="PF04140">
    <property type="entry name" value="ICMT"/>
    <property type="match status" value="1"/>
</dbReference>
<proteinExistence type="predicted"/>
<dbReference type="RefSeq" id="WP_074566880.1">
    <property type="nucleotide sequence ID" value="NZ_FNGX01000003.1"/>
</dbReference>
<dbReference type="PANTHER" id="PTHR43847:SF1">
    <property type="entry name" value="BLL3993 PROTEIN"/>
    <property type="match status" value="1"/>
</dbReference>
<dbReference type="GO" id="GO:0016020">
    <property type="term" value="C:membrane"/>
    <property type="evidence" value="ECO:0007669"/>
    <property type="project" value="UniProtKB-SubCell"/>
</dbReference>
<keyword evidence="3 5" id="KW-1133">Transmembrane helix</keyword>
<dbReference type="Proteomes" id="UP000183162">
    <property type="component" value="Unassembled WGS sequence"/>
</dbReference>
<evidence type="ECO:0000256" key="1">
    <source>
        <dbReference type="ARBA" id="ARBA00004141"/>
    </source>
</evidence>
<organism evidence="6 7">
    <name type="scientific">Streptococcus equinus</name>
    <name type="common">Streptococcus bovis</name>
    <dbReference type="NCBI Taxonomy" id="1335"/>
    <lineage>
        <taxon>Bacteria</taxon>
        <taxon>Bacillati</taxon>
        <taxon>Bacillota</taxon>
        <taxon>Bacilli</taxon>
        <taxon>Lactobacillales</taxon>
        <taxon>Streptococcaceae</taxon>
        <taxon>Streptococcus</taxon>
    </lineage>
</organism>
<evidence type="ECO:0000256" key="3">
    <source>
        <dbReference type="ARBA" id="ARBA00022989"/>
    </source>
</evidence>
<comment type="subcellular location">
    <subcellularLocation>
        <location evidence="1">Membrane</location>
        <topology evidence="1">Multi-pass membrane protein</topology>
    </subcellularLocation>
</comment>
<evidence type="ECO:0000313" key="7">
    <source>
        <dbReference type="Proteomes" id="UP000183162"/>
    </source>
</evidence>
<feature type="transmembrane region" description="Helical" evidence="5">
    <location>
        <begin position="43"/>
        <end position="62"/>
    </location>
</feature>
<keyword evidence="2 5" id="KW-0812">Transmembrane</keyword>
<evidence type="ECO:0000256" key="4">
    <source>
        <dbReference type="ARBA" id="ARBA00023136"/>
    </source>
</evidence>
<dbReference type="PANTHER" id="PTHR43847">
    <property type="entry name" value="BLL3993 PROTEIN"/>
    <property type="match status" value="1"/>
</dbReference>
<dbReference type="InterPro" id="IPR007269">
    <property type="entry name" value="ICMT_MeTrfase"/>
</dbReference>
<sequence length="177" mass="20939">MIIIITIMLSMFFIRLVFLKLSIQNEREILAAGGREYGKQVSKVITLLHILFYFFALSEALLRKVHLDIVGLWGLILMLFSIFMLYTVTRLLGKIWTIKLMIANNHQYVDHWLFRYIKHPNYFLNIAPELIGVALLCHARYTTILILPFYMVAIYFRIRQENYLIKCLILPNGIQRK</sequence>
<evidence type="ECO:0000256" key="5">
    <source>
        <dbReference type="SAM" id="Phobius"/>
    </source>
</evidence>
<dbReference type="GO" id="GO:0004671">
    <property type="term" value="F:protein C-terminal S-isoprenylcysteine carboxyl O-methyltransferase activity"/>
    <property type="evidence" value="ECO:0007669"/>
    <property type="project" value="InterPro"/>
</dbReference>
<dbReference type="OrthoDB" id="5363370at2"/>
<gene>
    <name evidence="6" type="ORF">SAMN05216400_1120</name>
</gene>
<keyword evidence="6" id="KW-0808">Transferase</keyword>
<evidence type="ECO:0000256" key="2">
    <source>
        <dbReference type="ARBA" id="ARBA00022692"/>
    </source>
</evidence>
<name>A0A1G9LGS3_STREI</name>
<keyword evidence="6" id="KW-0489">Methyltransferase</keyword>
<feature type="transmembrane region" description="Helical" evidence="5">
    <location>
        <begin position="69"/>
        <end position="88"/>
    </location>
</feature>
<dbReference type="AlphaFoldDB" id="A0A1G9LGS3"/>